<dbReference type="PANTHER" id="PTHR31230">
    <property type="entry name" value="MYELOID-DERIVED GROWTH FACTOR MYDGF"/>
    <property type="match status" value="1"/>
</dbReference>
<dbReference type="Pfam" id="PF10572">
    <property type="entry name" value="UPF0556"/>
    <property type="match status" value="1"/>
</dbReference>
<organism evidence="2 3">
    <name type="scientific">Oryzias melastigma</name>
    <name type="common">Marine medaka</name>
    <dbReference type="NCBI Taxonomy" id="30732"/>
    <lineage>
        <taxon>Eukaryota</taxon>
        <taxon>Metazoa</taxon>
        <taxon>Chordata</taxon>
        <taxon>Craniata</taxon>
        <taxon>Vertebrata</taxon>
        <taxon>Euteleostomi</taxon>
        <taxon>Actinopterygii</taxon>
        <taxon>Neopterygii</taxon>
        <taxon>Teleostei</taxon>
        <taxon>Neoteleostei</taxon>
        <taxon>Acanthomorphata</taxon>
        <taxon>Ovalentaria</taxon>
        <taxon>Atherinomorphae</taxon>
        <taxon>Beloniformes</taxon>
        <taxon>Adrianichthyidae</taxon>
        <taxon>Oryziinae</taxon>
        <taxon>Oryzias</taxon>
    </lineage>
</organism>
<dbReference type="AlphaFoldDB" id="A0A834KXN6"/>
<feature type="transmembrane region" description="Helical" evidence="1">
    <location>
        <begin position="79"/>
        <end position="100"/>
    </location>
</feature>
<gene>
    <name evidence="2" type="ORF">FQA47_024357</name>
</gene>
<name>A0A834KXN6_ORYME</name>
<keyword evidence="1" id="KW-0812">Transmembrane</keyword>
<dbReference type="InterPro" id="IPR018887">
    <property type="entry name" value="MYDGF"/>
</dbReference>
<dbReference type="EMBL" id="WKFB01000125">
    <property type="protein sequence ID" value="KAF6734832.1"/>
    <property type="molecule type" value="Genomic_DNA"/>
</dbReference>
<dbReference type="Proteomes" id="UP000646548">
    <property type="component" value="Unassembled WGS sequence"/>
</dbReference>
<comment type="caution">
    <text evidence="2">The sequence shown here is derived from an EMBL/GenBank/DDBJ whole genome shotgun (WGS) entry which is preliminary data.</text>
</comment>
<reference evidence="2" key="1">
    <citation type="journal article" name="BMC Genomics">
        <title>Long-read sequencing and de novo genome assembly of marine medaka (Oryzias melastigma).</title>
        <authorList>
            <person name="Liang P."/>
            <person name="Saqib H.S.A."/>
            <person name="Ni X."/>
            <person name="Shen Y."/>
        </authorList>
    </citation>
    <scope>NUCLEOTIDE SEQUENCE</scope>
    <source>
        <strain evidence="2">Bigg-433</strain>
    </source>
</reference>
<proteinExistence type="predicted"/>
<dbReference type="GO" id="GO:0045766">
    <property type="term" value="P:positive regulation of angiogenesis"/>
    <property type="evidence" value="ECO:0007669"/>
    <property type="project" value="TreeGrafter"/>
</dbReference>
<dbReference type="GO" id="GO:0005615">
    <property type="term" value="C:extracellular space"/>
    <property type="evidence" value="ECO:0007669"/>
    <property type="project" value="TreeGrafter"/>
</dbReference>
<dbReference type="PANTHER" id="PTHR31230:SF1">
    <property type="entry name" value="MYELOID-DERIVED GROWTH FACTOR"/>
    <property type="match status" value="1"/>
</dbReference>
<evidence type="ECO:0000256" key="1">
    <source>
        <dbReference type="SAM" id="Phobius"/>
    </source>
</evidence>
<evidence type="ECO:0000313" key="2">
    <source>
        <dbReference type="EMBL" id="KAF6734832.1"/>
    </source>
</evidence>
<keyword evidence="1" id="KW-0472">Membrane</keyword>
<evidence type="ECO:0000313" key="3">
    <source>
        <dbReference type="Proteomes" id="UP000646548"/>
    </source>
</evidence>
<protein>
    <submittedName>
        <fullName evidence="2">Myeloid-derived growth factor</fullName>
    </submittedName>
</protein>
<accession>A0A834KXN6</accession>
<sequence>MAASIISGKACFYGCGEVRTPNVQTDWSRHEKVTICCCPNAAQKQRTKTNNVCCRIPDMMFDTPRHTTPALKEMASPGFFYIHNMAFLLSCVIIAAFFAAEASTEKTKTVEFNVKPGGVVHSFTEGVGDHECTFTYASQGGTNEQWLMSVGLSDDDTLFSCSVWRPQGKSYLFFTQFKAELKGTRIEYASAYSQIAAGGQSDVPLKPEEFTVRESTVIHNDGKFNAQLSKLTAIGRTQHDEL</sequence>
<keyword evidence="1" id="KW-1133">Transmembrane helix</keyword>
<dbReference type="GO" id="GO:0001938">
    <property type="term" value="P:positive regulation of endothelial cell proliferation"/>
    <property type="evidence" value="ECO:0007669"/>
    <property type="project" value="TreeGrafter"/>
</dbReference>